<evidence type="ECO:0008006" key="3">
    <source>
        <dbReference type="Google" id="ProtNLM"/>
    </source>
</evidence>
<dbReference type="Proteomes" id="UP001210380">
    <property type="component" value="Unassembled WGS sequence"/>
</dbReference>
<organism evidence="1 2">
    <name type="scientific">Saccharopolyspora oryzae</name>
    <dbReference type="NCBI Taxonomy" id="2997343"/>
    <lineage>
        <taxon>Bacteria</taxon>
        <taxon>Bacillati</taxon>
        <taxon>Actinomycetota</taxon>
        <taxon>Actinomycetes</taxon>
        <taxon>Pseudonocardiales</taxon>
        <taxon>Pseudonocardiaceae</taxon>
        <taxon>Saccharopolyspora</taxon>
    </lineage>
</organism>
<reference evidence="1 2" key="1">
    <citation type="submission" date="2022-11" db="EMBL/GenBank/DDBJ databases">
        <title>Draft genome sequence of Saccharopolyspora sp. WRP15-2 isolated from rhizosphere soils of wild rice in Thailand.</title>
        <authorList>
            <person name="Duangmal K."/>
            <person name="Kammanee S."/>
            <person name="Muangham S."/>
        </authorList>
    </citation>
    <scope>NUCLEOTIDE SEQUENCE [LARGE SCALE GENOMIC DNA]</scope>
    <source>
        <strain evidence="1 2">WRP15-2</strain>
    </source>
</reference>
<evidence type="ECO:0000313" key="1">
    <source>
        <dbReference type="EMBL" id="MDA3629999.1"/>
    </source>
</evidence>
<proteinExistence type="predicted"/>
<accession>A0ABT4V7S1</accession>
<dbReference type="RefSeq" id="WP_270953127.1">
    <property type="nucleotide sequence ID" value="NZ_JAQGLA010000083.1"/>
</dbReference>
<name>A0ABT4V7S1_9PSEU</name>
<keyword evidence="2" id="KW-1185">Reference proteome</keyword>
<comment type="caution">
    <text evidence="1">The sequence shown here is derived from an EMBL/GenBank/DDBJ whole genome shotgun (WGS) entry which is preliminary data.</text>
</comment>
<sequence length="155" mass="16877">MPDERAELTEELRRLVTARLLDPLSILLESDAATAELQRQVEQDAAKWAATMLGSDEQAAVHTCARVLAALFPSDSPFDPPDRWWRTPLGRVVARRIGHPGTDHVSFSTAGAILGITRQGVHDLVGRGKLDRHPDGGVRTTSIRARLAQISGGTR</sequence>
<protein>
    <recommendedName>
        <fullName evidence="3">DNA-binding protein</fullName>
    </recommendedName>
</protein>
<dbReference type="EMBL" id="JAQGLA010000083">
    <property type="protein sequence ID" value="MDA3629999.1"/>
    <property type="molecule type" value="Genomic_DNA"/>
</dbReference>
<evidence type="ECO:0000313" key="2">
    <source>
        <dbReference type="Proteomes" id="UP001210380"/>
    </source>
</evidence>
<gene>
    <name evidence="1" type="ORF">OU415_31535</name>
</gene>